<dbReference type="Pfam" id="PF18402">
    <property type="entry name" value="Thioredoxin_14"/>
    <property type="match status" value="1"/>
</dbReference>
<feature type="domain" description="UDP-glucose:glycoprotein glucosyltransferase thioredoxin-like" evidence="2">
    <location>
        <begin position="400"/>
        <end position="606"/>
    </location>
</feature>
<dbReference type="AlphaFoldDB" id="A0ABD2PWU7"/>
<feature type="domain" description="UGGT thioredoxin-like" evidence="1">
    <location>
        <begin position="52"/>
        <end position="336"/>
    </location>
</feature>
<evidence type="ECO:0000313" key="3">
    <source>
        <dbReference type="EMBL" id="KAL3311754.1"/>
    </source>
</evidence>
<dbReference type="PANTHER" id="PTHR11226">
    <property type="entry name" value="UDP-GLUCOSE GLYCOPROTEIN:GLUCOSYLTRANSFERASE"/>
    <property type="match status" value="1"/>
</dbReference>
<name>A0ABD2PWU7_9PLAT</name>
<dbReference type="InterPro" id="IPR040692">
    <property type="entry name" value="UGGT_TRXL_3"/>
</dbReference>
<dbReference type="InterPro" id="IPR009448">
    <property type="entry name" value="UDP-g_GGtrans"/>
</dbReference>
<comment type="caution">
    <text evidence="3">The sequence shown here is derived from an EMBL/GenBank/DDBJ whole genome shotgun (WGS) entry which is preliminary data.</text>
</comment>
<accession>A0ABD2PWU7</accession>
<dbReference type="EMBL" id="JBJKFK010002033">
    <property type="protein sequence ID" value="KAL3311754.1"/>
    <property type="molecule type" value="Genomic_DNA"/>
</dbReference>
<proteinExistence type="predicted"/>
<dbReference type="InterPro" id="IPR040525">
    <property type="entry name" value="UGGT_TRXL_4"/>
</dbReference>
<organism evidence="3 4">
    <name type="scientific">Cichlidogyrus casuarinus</name>
    <dbReference type="NCBI Taxonomy" id="1844966"/>
    <lineage>
        <taxon>Eukaryota</taxon>
        <taxon>Metazoa</taxon>
        <taxon>Spiralia</taxon>
        <taxon>Lophotrochozoa</taxon>
        <taxon>Platyhelminthes</taxon>
        <taxon>Monogenea</taxon>
        <taxon>Monopisthocotylea</taxon>
        <taxon>Dactylogyridea</taxon>
        <taxon>Ancyrocephalidae</taxon>
        <taxon>Cichlidogyrus</taxon>
    </lineage>
</organism>
<dbReference type="Pfam" id="PF18403">
    <property type="entry name" value="Thioredoxin_15"/>
    <property type="match status" value="1"/>
</dbReference>
<evidence type="ECO:0000313" key="4">
    <source>
        <dbReference type="Proteomes" id="UP001626550"/>
    </source>
</evidence>
<reference evidence="3 4" key="1">
    <citation type="submission" date="2024-11" db="EMBL/GenBank/DDBJ databases">
        <title>Adaptive evolution of stress response genes in parasites aligns with host niche diversity.</title>
        <authorList>
            <person name="Hahn C."/>
            <person name="Resl P."/>
        </authorList>
    </citation>
    <scope>NUCLEOTIDE SEQUENCE [LARGE SCALE GENOMIC DNA]</scope>
    <source>
        <strain evidence="3">EGGRZ-B1_66</strain>
        <tissue evidence="3">Body</tissue>
    </source>
</reference>
<dbReference type="Proteomes" id="UP001626550">
    <property type="component" value="Unassembled WGS sequence"/>
</dbReference>
<evidence type="ECO:0000259" key="2">
    <source>
        <dbReference type="Pfam" id="PF18403"/>
    </source>
</evidence>
<sequence>MMQILSTMSKTEEIKIDESYGFMDIPKTPAKLTQLPSGSVTGQWALDLRFAPICFANDLEKDAAFSSWPRTVRALFTPSYFGGPMKQIARNYFNLVLMVDPLEPVAQSWIRLAEAFLINKLPIRIGFLMTPHEKAPETSKMLARIFSFVSAIDSDKAQQMLKKNNQRGLPITESKHNPTVLALSLLTDVFGIISREEKANSSYKVTEEEISGFFKSQFAKEFDKDILESVIKGDKEIPSLIRQQEFFFSSGISDLATEALIGESDNKFYEPMLLANGHLINVRQVSKFGGFEDTILAMVMDYTNMIQISHLQSRFSDSDSIEDLQKKNKFLISRISARVLATREKPIYLSLASREWTPVTNNIHYMMRGDEMNKIRPVTVWMVLGSFDPTAESSLSLAEKKRNIELAKSAIDYLTHNADHAVRVGFLLNPSSRAKSEPASWSEAGFLDRVLVSIGRPGVTGSEPLSRTPFTIMAAKNFLKKVAKLASSLAEGDTDRKSLADFAVSVSILSSRANFPKSQGLELAPYQEVLASSQLSEFLAKQAQFSKVQLKLLPGQSAVVVNGKVYSLSKPLESFQRQDFKLAESMTLEHSMSSGVANSLAKMTFQVSGQDANIEAKNEVHWQLMSILQAHQAHAPSLSEDSSVRYHIS</sequence>
<evidence type="ECO:0000259" key="1">
    <source>
        <dbReference type="Pfam" id="PF18402"/>
    </source>
</evidence>
<gene>
    <name evidence="3" type="primary">UGGT2_3</name>
    <name evidence="3" type="ORF">Ciccas_009660</name>
</gene>
<keyword evidence="4" id="KW-1185">Reference proteome</keyword>
<protein>
    <submittedName>
        <fullName evidence="3">UDP-glucose:glycoprotein glucosyltransferase 2</fullName>
    </submittedName>
</protein>
<dbReference type="PANTHER" id="PTHR11226:SF0">
    <property type="entry name" value="UDP-GLUCOSE:GLYCOPROTEIN GLUCOSYLTRANSFERASE"/>
    <property type="match status" value="1"/>
</dbReference>